<reference evidence="3 4" key="1">
    <citation type="submission" date="2013-08" db="EMBL/GenBank/DDBJ databases">
        <authorList>
            <person name="Huang J."/>
            <person name="Wang G."/>
        </authorList>
    </citation>
    <scope>NUCLEOTIDE SEQUENCE [LARGE SCALE GENOMIC DNA]</scope>
    <source>
        <strain evidence="3 4">JSM 076056</strain>
    </source>
</reference>
<dbReference type="RefSeq" id="WP_026798979.1">
    <property type="nucleotide sequence ID" value="NZ_AULI01000001.1"/>
</dbReference>
<feature type="transmembrane region" description="Helical" evidence="2">
    <location>
        <begin position="390"/>
        <end position="417"/>
    </location>
</feature>
<keyword evidence="2" id="KW-1133">Transmembrane helix</keyword>
<feature type="transmembrane region" description="Helical" evidence="2">
    <location>
        <begin position="429"/>
        <end position="448"/>
    </location>
</feature>
<gene>
    <name evidence="3" type="ORF">N781_01610</name>
</gene>
<dbReference type="EMBL" id="AVPE01000001">
    <property type="protein sequence ID" value="KGX94084.1"/>
    <property type="molecule type" value="Genomic_DNA"/>
</dbReference>
<keyword evidence="2" id="KW-0812">Transmembrane</keyword>
<feature type="transmembrane region" description="Helical" evidence="2">
    <location>
        <begin position="137"/>
        <end position="158"/>
    </location>
</feature>
<proteinExistence type="predicted"/>
<feature type="transmembrane region" description="Helical" evidence="2">
    <location>
        <begin position="260"/>
        <end position="281"/>
    </location>
</feature>
<feature type="transmembrane region" description="Helical" evidence="2">
    <location>
        <begin position="12"/>
        <end position="32"/>
    </location>
</feature>
<dbReference type="STRING" id="1385510.GCA_000425205_00158"/>
<feature type="transmembrane region" description="Helical" evidence="2">
    <location>
        <begin position="454"/>
        <end position="471"/>
    </location>
</feature>
<feature type="transmembrane region" description="Helical" evidence="2">
    <location>
        <begin position="38"/>
        <end position="59"/>
    </location>
</feature>
<keyword evidence="4" id="KW-1185">Reference proteome</keyword>
<protein>
    <submittedName>
        <fullName evidence="3">Uncharacterized protein</fullName>
    </submittedName>
</protein>
<dbReference type="eggNOG" id="COG0438">
    <property type="taxonomic scope" value="Bacteria"/>
</dbReference>
<evidence type="ECO:0000313" key="3">
    <source>
        <dbReference type="EMBL" id="KGX94084.1"/>
    </source>
</evidence>
<evidence type="ECO:0000313" key="4">
    <source>
        <dbReference type="Proteomes" id="UP000030528"/>
    </source>
</evidence>
<comment type="caution">
    <text evidence="3">The sequence shown here is derived from an EMBL/GenBank/DDBJ whole genome shotgun (WGS) entry which is preliminary data.</text>
</comment>
<name>A0A0A5GQ58_9BACI</name>
<keyword evidence="2" id="KW-0472">Membrane</keyword>
<feature type="compositionally biased region" description="Acidic residues" evidence="1">
    <location>
        <begin position="297"/>
        <end position="314"/>
    </location>
</feature>
<feature type="transmembrane region" description="Helical" evidence="2">
    <location>
        <begin position="203"/>
        <end position="220"/>
    </location>
</feature>
<dbReference type="Pfam" id="PF13425">
    <property type="entry name" value="O-antigen_lig"/>
    <property type="match status" value="1"/>
</dbReference>
<sequence length="477" mass="53827">MQLNTNRFSFPNTLVLFIVFQPILDILTFFYIRNFESSITIGLVIRVLFMGISALFILISKNSKLKKYVISYLVLLAVVMGAGLLYNYFNKPIFSVFSELQLLAKTAYYSVMFCSFILAFQYWNGFETISQKVYRSINGAMLIVSLSMFLAILTGTASETYDYNKFGYKGWFFAGNEISAIIAISFPLVYLLALKRTTSIKSAIHYIPAVLLAITAILIGTKVGHFAMLIAVIILSFTYIIRWIVSLVQTKHDREGKAKMIASILFLAFALLLTPFSPSFANVSNDVTKIKENTNITDDEQETEEENEIFDEENGTSNEKGEEETRPRKDREQIKSEILSTVLSSRDVYFLNTYSDFKKAPIYQKLFGMGYAGNYEDKPKLIEMDFFDIFFSYGIVGSIIVLLPLLSIMVLTVTKLFTNPKLVFSPHSIGITVSILLGLGIAFFAGHVIFAPAVNIYLCVTMALLFYYLLFGNKSNA</sequence>
<dbReference type="AlphaFoldDB" id="A0A0A5GQ58"/>
<feature type="compositionally biased region" description="Basic and acidic residues" evidence="1">
    <location>
        <begin position="319"/>
        <end position="331"/>
    </location>
</feature>
<feature type="transmembrane region" description="Helical" evidence="2">
    <location>
        <begin position="226"/>
        <end position="248"/>
    </location>
</feature>
<dbReference type="Proteomes" id="UP000030528">
    <property type="component" value="Unassembled WGS sequence"/>
</dbReference>
<organism evidence="3 4">
    <name type="scientific">Pontibacillus halophilus JSM 076056 = DSM 19796</name>
    <dbReference type="NCBI Taxonomy" id="1385510"/>
    <lineage>
        <taxon>Bacteria</taxon>
        <taxon>Bacillati</taxon>
        <taxon>Bacillota</taxon>
        <taxon>Bacilli</taxon>
        <taxon>Bacillales</taxon>
        <taxon>Bacillaceae</taxon>
        <taxon>Pontibacillus</taxon>
    </lineage>
</organism>
<feature type="transmembrane region" description="Helical" evidence="2">
    <location>
        <begin position="68"/>
        <end position="86"/>
    </location>
</feature>
<evidence type="ECO:0000256" key="2">
    <source>
        <dbReference type="SAM" id="Phobius"/>
    </source>
</evidence>
<evidence type="ECO:0000256" key="1">
    <source>
        <dbReference type="SAM" id="MobiDB-lite"/>
    </source>
</evidence>
<feature type="region of interest" description="Disordered" evidence="1">
    <location>
        <begin position="293"/>
        <end position="331"/>
    </location>
</feature>
<feature type="transmembrane region" description="Helical" evidence="2">
    <location>
        <begin position="170"/>
        <end position="191"/>
    </location>
</feature>
<dbReference type="InterPro" id="IPR049504">
    <property type="entry name" value="O-antigen_lig"/>
</dbReference>
<feature type="transmembrane region" description="Helical" evidence="2">
    <location>
        <begin position="106"/>
        <end position="125"/>
    </location>
</feature>
<accession>A0A0A5GQ58</accession>
<dbReference type="OrthoDB" id="2281244at2"/>